<sequence>MSPQAVTASIIRGSQVVVTTIIFAVSIKALAVLGIYYDKSKPTFYITVVAALDIIYFCYTLLLTPLVFKNSSPSIIPTASEFILYTLNLAASCISTINSPTVLCDEFYYSDTIDLCHIHQCLHGFSVTNWVLFTISFMMILYCTFIPEIKRHGVKHTLSPSQFYISCIIIDDNPKSIEVIASESASLDEANIHDESEIGMAPTVYATNNTSSLDANNAIVDSNLESSEDEKSIQKIPIEAVYEKTDISKPYASKKK</sequence>
<dbReference type="EMBL" id="JABWAD010000069">
    <property type="protein sequence ID" value="KAF6059925.1"/>
    <property type="molecule type" value="Genomic_DNA"/>
</dbReference>
<feature type="transmembrane region" description="Helical" evidence="1">
    <location>
        <begin position="16"/>
        <end position="37"/>
    </location>
</feature>
<evidence type="ECO:0000313" key="2">
    <source>
        <dbReference type="EMBL" id="KAF6059925.1"/>
    </source>
</evidence>
<feature type="transmembrane region" description="Helical" evidence="1">
    <location>
        <begin position="127"/>
        <end position="146"/>
    </location>
</feature>
<comment type="caution">
    <text evidence="2">The sequence shown here is derived from an EMBL/GenBank/DDBJ whole genome shotgun (WGS) entry which is preliminary data.</text>
</comment>
<protein>
    <submittedName>
        <fullName evidence="2">Membrane-associating domain family protein</fullName>
    </submittedName>
</protein>
<dbReference type="Proteomes" id="UP000536275">
    <property type="component" value="Unassembled WGS sequence"/>
</dbReference>
<dbReference type="PANTHER" id="PTHR37451:SF1">
    <property type="entry name" value="MARVEL DOMAIN-CONTAINING PROTEIN"/>
    <property type="match status" value="1"/>
</dbReference>
<dbReference type="PANTHER" id="PTHR37451">
    <property type="entry name" value="MARVEL DOMAIN"/>
    <property type="match status" value="1"/>
</dbReference>
<keyword evidence="1" id="KW-0812">Transmembrane</keyword>
<organism evidence="2 3">
    <name type="scientific">Candida albicans</name>
    <name type="common">Yeast</name>
    <dbReference type="NCBI Taxonomy" id="5476"/>
    <lineage>
        <taxon>Eukaryota</taxon>
        <taxon>Fungi</taxon>
        <taxon>Dikarya</taxon>
        <taxon>Ascomycota</taxon>
        <taxon>Saccharomycotina</taxon>
        <taxon>Pichiomycetes</taxon>
        <taxon>Debaryomycetaceae</taxon>
        <taxon>Candida/Lodderomyces clade</taxon>
        <taxon>Candida</taxon>
    </lineage>
</organism>
<reference evidence="2 3" key="1">
    <citation type="submission" date="2020-03" db="EMBL/GenBank/DDBJ databases">
        <title>FDA dAtabase for Regulatory Grade micrObial Sequences (FDA-ARGOS): Supporting development and validation of Infectious Disease Dx tests.</title>
        <authorList>
            <person name="Campos J."/>
            <person name="Goldberg B."/>
            <person name="Tallon L."/>
            <person name="Sadzewicz L."/>
            <person name="Vavikolanu K."/>
            <person name="Mehta A."/>
            <person name="Aluvathingal J."/>
            <person name="Nadendla S."/>
            <person name="Nandy P."/>
            <person name="Geyer C."/>
            <person name="Yan Y."/>
            <person name="Sichtig H."/>
        </authorList>
    </citation>
    <scope>NUCLEOTIDE SEQUENCE [LARGE SCALE GENOMIC DNA]</scope>
    <source>
        <strain evidence="2 3">FDAARGOS_656</strain>
    </source>
</reference>
<dbReference type="AlphaFoldDB" id="A0A8H6BSS2"/>
<evidence type="ECO:0000256" key="1">
    <source>
        <dbReference type="SAM" id="Phobius"/>
    </source>
</evidence>
<feature type="transmembrane region" description="Helical" evidence="1">
    <location>
        <begin position="44"/>
        <end position="68"/>
    </location>
</feature>
<proteinExistence type="predicted"/>
<name>A0A8H6BSS2_CANAX</name>
<evidence type="ECO:0000313" key="3">
    <source>
        <dbReference type="Proteomes" id="UP000536275"/>
    </source>
</evidence>
<keyword evidence="1" id="KW-1133">Transmembrane helix</keyword>
<keyword evidence="1" id="KW-0472">Membrane</keyword>
<gene>
    <name evidence="2" type="ORF">FOB64_006907</name>
</gene>
<accession>A0A8H6BSS2</accession>